<dbReference type="RefSeq" id="WP_121687242.1">
    <property type="nucleotide sequence ID" value="NZ_RCUY01000001.1"/>
</dbReference>
<dbReference type="Proteomes" id="UP000269438">
    <property type="component" value="Unassembled WGS sequence"/>
</dbReference>
<evidence type="ECO:0000313" key="3">
    <source>
        <dbReference type="Proteomes" id="UP000269438"/>
    </source>
</evidence>
<keyword evidence="3" id="KW-1185">Reference proteome</keyword>
<protein>
    <submittedName>
        <fullName evidence="2">ROK family protein</fullName>
    </submittedName>
</protein>
<gene>
    <name evidence="2" type="ORF">D9V34_01895</name>
</gene>
<dbReference type="InterPro" id="IPR000600">
    <property type="entry name" value="ROK"/>
</dbReference>
<dbReference type="AlphaFoldDB" id="A0A3L7AZY4"/>
<organism evidence="2 3">
    <name type="scientific">Mycetocola lacteus</name>
    <dbReference type="NCBI Taxonomy" id="76637"/>
    <lineage>
        <taxon>Bacteria</taxon>
        <taxon>Bacillati</taxon>
        <taxon>Actinomycetota</taxon>
        <taxon>Actinomycetes</taxon>
        <taxon>Micrococcales</taxon>
        <taxon>Microbacteriaceae</taxon>
        <taxon>Mycetocola</taxon>
    </lineage>
</organism>
<name>A0A3L7AZY4_9MICO</name>
<dbReference type="Pfam" id="PF00480">
    <property type="entry name" value="ROK"/>
    <property type="match status" value="1"/>
</dbReference>
<dbReference type="OrthoDB" id="37575at2"/>
<dbReference type="SUPFAM" id="SSF53067">
    <property type="entry name" value="Actin-like ATPase domain"/>
    <property type="match status" value="1"/>
</dbReference>
<dbReference type="PANTHER" id="PTHR18964">
    <property type="entry name" value="ROK (REPRESSOR, ORF, KINASE) FAMILY"/>
    <property type="match status" value="1"/>
</dbReference>
<comment type="caution">
    <text evidence="2">The sequence shown here is derived from an EMBL/GenBank/DDBJ whole genome shotgun (WGS) entry which is preliminary data.</text>
</comment>
<evidence type="ECO:0000313" key="2">
    <source>
        <dbReference type="EMBL" id="RLP84772.1"/>
    </source>
</evidence>
<accession>A0A3L7AZY4</accession>
<dbReference type="Gene3D" id="3.30.420.40">
    <property type="match status" value="2"/>
</dbReference>
<dbReference type="InterPro" id="IPR043129">
    <property type="entry name" value="ATPase_NBD"/>
</dbReference>
<comment type="similarity">
    <text evidence="1">Belongs to the ROK (NagC/XylR) family.</text>
</comment>
<dbReference type="PANTHER" id="PTHR18964:SF149">
    <property type="entry name" value="BIFUNCTIONAL UDP-N-ACETYLGLUCOSAMINE 2-EPIMERASE_N-ACETYLMANNOSAMINE KINASE"/>
    <property type="match status" value="1"/>
</dbReference>
<sequence>MTRSPAPAATQQRASLQAVLEYAWDADIFTATDAVEATGLTRSTSIEVIELLIERGLLCELDNARLAGEYRKGRPSRRFAFYADRSVLIGVDAGRSHLTVRATNLRGVLLAQTTRRLDPSNESAAERRTEIDTAIADTLAQAERERTDILSICAGVPAPVDALGRSPKHREGFWQRMNPDLPELLGEWAPIVRVENDASLAALAEGGIGGAQEADDYITLLAGDRLGSGVILAGHLLRGAHGGVGETVAFDHVPEVGGAYGVGSRILEWAEEGWDRLPADHPLVRAGLPALSARAVLDQAEVGDAWSQAIVVRAGHLLARVAAVLGSLFNPALIIVSGAIADVIEPVLVIARESLADQLDLPAPELAASDLGADVVVLGAVSGALRSARAGVLAVVPAVERIPAATEAAATNR</sequence>
<reference evidence="2 3" key="1">
    <citation type="submission" date="2018-10" db="EMBL/GenBank/DDBJ databases">
        <authorList>
            <person name="Li J."/>
        </authorList>
    </citation>
    <scope>NUCLEOTIDE SEQUENCE [LARGE SCALE GENOMIC DNA]</scope>
    <source>
        <strain evidence="2 3">JCM 11654</strain>
    </source>
</reference>
<proteinExistence type="inferred from homology"/>
<evidence type="ECO:0000256" key="1">
    <source>
        <dbReference type="ARBA" id="ARBA00006479"/>
    </source>
</evidence>
<dbReference type="EMBL" id="RCUY01000001">
    <property type="protein sequence ID" value="RLP84772.1"/>
    <property type="molecule type" value="Genomic_DNA"/>
</dbReference>